<dbReference type="Pfam" id="PF00144">
    <property type="entry name" value="Beta-lactamase"/>
    <property type="match status" value="1"/>
</dbReference>
<comment type="caution">
    <text evidence="3">The sequence shown here is derived from an EMBL/GenBank/DDBJ whole genome shotgun (WGS) entry which is preliminary data.</text>
</comment>
<feature type="signal peptide" evidence="1">
    <location>
        <begin position="1"/>
        <end position="24"/>
    </location>
</feature>
<dbReference type="PANTHER" id="PTHR46825">
    <property type="entry name" value="D-ALANYL-D-ALANINE-CARBOXYPEPTIDASE/ENDOPEPTIDASE AMPH"/>
    <property type="match status" value="1"/>
</dbReference>
<evidence type="ECO:0000313" key="4">
    <source>
        <dbReference type="Proteomes" id="UP000468581"/>
    </source>
</evidence>
<organism evidence="3 4">
    <name type="scientific">Leptobacterium flavescens</name>
    <dbReference type="NCBI Taxonomy" id="472055"/>
    <lineage>
        <taxon>Bacteria</taxon>
        <taxon>Pseudomonadati</taxon>
        <taxon>Bacteroidota</taxon>
        <taxon>Flavobacteriia</taxon>
        <taxon>Flavobacteriales</taxon>
        <taxon>Flavobacteriaceae</taxon>
        <taxon>Leptobacterium</taxon>
    </lineage>
</organism>
<dbReference type="InterPro" id="IPR001466">
    <property type="entry name" value="Beta-lactam-related"/>
</dbReference>
<dbReference type="GO" id="GO:0016787">
    <property type="term" value="F:hydrolase activity"/>
    <property type="evidence" value="ECO:0007669"/>
    <property type="project" value="UniProtKB-KW"/>
</dbReference>
<keyword evidence="3" id="KW-0378">Hydrolase</keyword>
<reference evidence="3 4" key="1">
    <citation type="submission" date="2020-01" db="EMBL/GenBank/DDBJ databases">
        <title>Leptobacterium flavescens.</title>
        <authorList>
            <person name="Wang G."/>
        </authorList>
    </citation>
    <scope>NUCLEOTIDE SEQUENCE [LARGE SCALE GENOMIC DNA]</scope>
    <source>
        <strain evidence="3 4">KCTC 22160</strain>
    </source>
</reference>
<proteinExistence type="predicted"/>
<feature type="domain" description="Beta-lactamase-related" evidence="2">
    <location>
        <begin position="41"/>
        <end position="349"/>
    </location>
</feature>
<evidence type="ECO:0000256" key="1">
    <source>
        <dbReference type="SAM" id="SignalP"/>
    </source>
</evidence>
<evidence type="ECO:0000313" key="3">
    <source>
        <dbReference type="EMBL" id="NER14364.1"/>
    </source>
</evidence>
<gene>
    <name evidence="3" type="ORF">GWK08_13000</name>
</gene>
<dbReference type="PANTHER" id="PTHR46825:SF9">
    <property type="entry name" value="BETA-LACTAMASE-RELATED DOMAIN-CONTAINING PROTEIN"/>
    <property type="match status" value="1"/>
</dbReference>
<dbReference type="Proteomes" id="UP000468581">
    <property type="component" value="Unassembled WGS sequence"/>
</dbReference>
<accession>A0A6P0UMA8</accession>
<dbReference type="SUPFAM" id="SSF56601">
    <property type="entry name" value="beta-lactamase/transpeptidase-like"/>
    <property type="match status" value="1"/>
</dbReference>
<dbReference type="RefSeq" id="WP_163607658.1">
    <property type="nucleotide sequence ID" value="NZ_JAABOO010000003.1"/>
</dbReference>
<sequence>MKKYLLKLSLFLTGVILGFQELPAQDGKNTEAQIDQLFAKWDKPDSPGASVVVVKDNETVYTGAFGSAQLEYDIPIRPNTVFHVASISKQFTVFSILLLAEEGKLSLDDEVRKYFPELPEYGKKITLRHLANHSSGLRDQWDLLMLAGWRLDDVITREHILKVVSRQKELNFNPGDRNLYSNTGFTLLAEVVARVSGKSFAQFTEERIFKPLGMKNTLFYDDHEKIVKNRAYSYHEKGDYFKKSVLSYANVGATSLFTTAEDFAQWALNFENPRVGNEAIITQMNERTRLNSGGETGFALGQFVGTYRGVKVIAHSGSDAGYKAYFIRFPDHHLSVAVFGNVSSFNATGKALEIADVYLKDVYPKEENARRKAFKHKRRIFTKLNRQQLEKFTGNYWNPEDWYRREILFKNDSLIYSRPGENDTPLAPISENEFKMIGDSENVSVVFNENDNGEARMQVLVNDREPINFYAYAPVNPKEYTGTFYSEELETSYSLVVENGKLIIKHIRLSDIELKPIKKDLFISDHNKYRQIEFVRDKANRVTGFKVYNFRVRGLWFKKM</sequence>
<name>A0A6P0UMA8_9FLAO</name>
<dbReference type="Gene3D" id="3.40.710.10">
    <property type="entry name" value="DD-peptidase/beta-lactamase superfamily"/>
    <property type="match status" value="1"/>
</dbReference>
<protein>
    <submittedName>
        <fullName evidence="3">Serine hydrolase</fullName>
    </submittedName>
</protein>
<dbReference type="AlphaFoldDB" id="A0A6P0UMA8"/>
<dbReference type="InterPro" id="IPR050491">
    <property type="entry name" value="AmpC-like"/>
</dbReference>
<dbReference type="InterPro" id="IPR012338">
    <property type="entry name" value="Beta-lactam/transpept-like"/>
</dbReference>
<dbReference type="EMBL" id="JAABOO010000003">
    <property type="protein sequence ID" value="NER14364.1"/>
    <property type="molecule type" value="Genomic_DNA"/>
</dbReference>
<evidence type="ECO:0000259" key="2">
    <source>
        <dbReference type="Pfam" id="PF00144"/>
    </source>
</evidence>
<feature type="chain" id="PRO_5026899072" evidence="1">
    <location>
        <begin position="25"/>
        <end position="560"/>
    </location>
</feature>
<keyword evidence="1" id="KW-0732">Signal</keyword>
<keyword evidence="4" id="KW-1185">Reference proteome</keyword>